<gene>
    <name evidence="8" type="ORF">C0Q70_20013</name>
</gene>
<dbReference type="SMART" id="SM00186">
    <property type="entry name" value="FBG"/>
    <property type="match status" value="1"/>
</dbReference>
<dbReference type="AlphaFoldDB" id="A0A2T7NEC2"/>
<dbReference type="Proteomes" id="UP000245119">
    <property type="component" value="Linkage Group LG13"/>
</dbReference>
<dbReference type="OrthoDB" id="7735550at2759"/>
<dbReference type="Pfam" id="PF00147">
    <property type="entry name" value="Fibrinogen_C"/>
    <property type="match status" value="1"/>
</dbReference>
<dbReference type="GO" id="GO:0034116">
    <property type="term" value="P:positive regulation of heterotypic cell-cell adhesion"/>
    <property type="evidence" value="ECO:0007669"/>
    <property type="project" value="TreeGrafter"/>
</dbReference>
<dbReference type="InterPro" id="IPR014716">
    <property type="entry name" value="Fibrinogen_a/b/g_C_1"/>
</dbReference>
<dbReference type="GO" id="GO:0005577">
    <property type="term" value="C:fibrinogen complex"/>
    <property type="evidence" value="ECO:0007669"/>
    <property type="project" value="TreeGrafter"/>
</dbReference>
<dbReference type="FunFam" id="3.90.215.10:FF:000001">
    <property type="entry name" value="Tenascin isoform 1"/>
    <property type="match status" value="1"/>
</dbReference>
<dbReference type="SUPFAM" id="SSF56496">
    <property type="entry name" value="Fibrinogen C-terminal domain-like"/>
    <property type="match status" value="1"/>
</dbReference>
<feature type="coiled-coil region" evidence="5">
    <location>
        <begin position="145"/>
        <end position="179"/>
    </location>
</feature>
<name>A0A2T7NEC2_POMCA</name>
<evidence type="ECO:0000256" key="3">
    <source>
        <dbReference type="ARBA" id="ARBA00023157"/>
    </source>
</evidence>
<accession>A0A2T7NEC2</accession>
<feature type="region of interest" description="Disordered" evidence="6">
    <location>
        <begin position="224"/>
        <end position="243"/>
    </location>
</feature>
<keyword evidence="3" id="KW-1015">Disulfide bond</keyword>
<dbReference type="InterPro" id="IPR037579">
    <property type="entry name" value="FIB_ANG-like"/>
</dbReference>
<dbReference type="PANTHER" id="PTHR47221:SF5">
    <property type="entry name" value="FIBRINOGEN C-TERMINAL DOMAIN-CONTAINING PROTEIN"/>
    <property type="match status" value="1"/>
</dbReference>
<reference evidence="8 9" key="1">
    <citation type="submission" date="2018-04" db="EMBL/GenBank/DDBJ databases">
        <title>The genome of golden apple snail Pomacea canaliculata provides insight into stress tolerance and invasive adaptation.</title>
        <authorList>
            <person name="Liu C."/>
            <person name="Liu B."/>
            <person name="Ren Y."/>
            <person name="Zhang Y."/>
            <person name="Wang H."/>
            <person name="Li S."/>
            <person name="Jiang F."/>
            <person name="Yin L."/>
            <person name="Zhang G."/>
            <person name="Qian W."/>
            <person name="Fan W."/>
        </authorList>
    </citation>
    <scope>NUCLEOTIDE SEQUENCE [LARGE SCALE GENOMIC DNA]</scope>
    <source>
        <strain evidence="8">SZHN2017</strain>
        <tissue evidence="8">Muscle</tissue>
    </source>
</reference>
<dbReference type="PANTHER" id="PTHR47221">
    <property type="entry name" value="FIBRINOGEN ALPHA CHAIN"/>
    <property type="match status" value="1"/>
</dbReference>
<comment type="caution">
    <text evidence="8">The sequence shown here is derived from an EMBL/GenBank/DDBJ whole genome shotgun (WGS) entry which is preliminary data.</text>
</comment>
<organism evidence="8 9">
    <name type="scientific">Pomacea canaliculata</name>
    <name type="common">Golden apple snail</name>
    <dbReference type="NCBI Taxonomy" id="400727"/>
    <lineage>
        <taxon>Eukaryota</taxon>
        <taxon>Metazoa</taxon>
        <taxon>Spiralia</taxon>
        <taxon>Lophotrochozoa</taxon>
        <taxon>Mollusca</taxon>
        <taxon>Gastropoda</taxon>
        <taxon>Caenogastropoda</taxon>
        <taxon>Architaenioglossa</taxon>
        <taxon>Ampullarioidea</taxon>
        <taxon>Ampullariidae</taxon>
        <taxon>Pomacea</taxon>
    </lineage>
</organism>
<evidence type="ECO:0000256" key="6">
    <source>
        <dbReference type="SAM" id="MobiDB-lite"/>
    </source>
</evidence>
<evidence type="ECO:0000313" key="8">
    <source>
        <dbReference type="EMBL" id="PVD19524.1"/>
    </source>
</evidence>
<evidence type="ECO:0000256" key="4">
    <source>
        <dbReference type="ARBA" id="ARBA00023180"/>
    </source>
</evidence>
<proteinExistence type="predicted"/>
<keyword evidence="2" id="KW-0964">Secreted</keyword>
<dbReference type="GO" id="GO:0030674">
    <property type="term" value="F:protein-macromolecule adaptor activity"/>
    <property type="evidence" value="ECO:0007669"/>
    <property type="project" value="TreeGrafter"/>
</dbReference>
<dbReference type="InterPro" id="IPR036056">
    <property type="entry name" value="Fibrinogen-like_C"/>
</dbReference>
<evidence type="ECO:0000256" key="2">
    <source>
        <dbReference type="ARBA" id="ARBA00022525"/>
    </source>
</evidence>
<keyword evidence="4" id="KW-0325">Glycoprotein</keyword>
<comment type="subcellular location">
    <subcellularLocation>
        <location evidence="1">Secreted</location>
    </subcellularLocation>
</comment>
<dbReference type="InterPro" id="IPR020837">
    <property type="entry name" value="Fibrinogen_CS"/>
</dbReference>
<dbReference type="PROSITE" id="PS00514">
    <property type="entry name" value="FIBRINOGEN_C_1"/>
    <property type="match status" value="1"/>
</dbReference>
<dbReference type="PROSITE" id="PS51406">
    <property type="entry name" value="FIBRINOGEN_C_2"/>
    <property type="match status" value="1"/>
</dbReference>
<feature type="domain" description="Fibrinogen C-terminal" evidence="7">
    <location>
        <begin position="372"/>
        <end position="594"/>
    </location>
</feature>
<dbReference type="EMBL" id="PZQS01000013">
    <property type="protein sequence ID" value="PVD19524.1"/>
    <property type="molecule type" value="Genomic_DNA"/>
</dbReference>
<keyword evidence="9" id="KW-1185">Reference proteome</keyword>
<dbReference type="CDD" id="cd00087">
    <property type="entry name" value="FReD"/>
    <property type="match status" value="1"/>
</dbReference>
<dbReference type="GO" id="GO:0005201">
    <property type="term" value="F:extracellular matrix structural constituent"/>
    <property type="evidence" value="ECO:0007669"/>
    <property type="project" value="TreeGrafter"/>
</dbReference>
<sequence length="595" mass="68245">MGTRKTTTTITFTYQKEWRVCLGMSSLAPSPRPSQAYMTSAWPLWLVVIALLVTCELGHGQHSFQSDSSVCSSTFNVWKPEQDVLRRLEVTQLQIQNLSSFCQALAARSEFRALEQLQEVHNLSWRLEREVLGMQVTQVNGQLQATKMAAEVTNLRRELDNSNRRLDDLELDLYMLRTRMRDGAPRYEREQIGSDMVSLLKTSVGDLKAEWLLMKREIEALKSDTSRLSRQQEDKTNSSSQFQEEVRRCAADLQGLNKRSLRGEDLLLKLEGRVSKVMTDFEEMKDSLLDLKSVIYIFDDTCDQMETEEQRGELTTVTAGNIRLQKILHELQLESNRLRERQDVITGNAISGGRKQEGHGESQTDLVIQSSVGEDFIARDCHELYQIGRRTSSVYYIQPKGAPYLTPVYCLMLNGTGYTVIQRRLDGLLNFNRRWLEYQHGFGNPYSEFWLGNDFLHLLTNQKHYILRVDLLDWEGKRFWAEYSQFSVADASDSYRLAVSGFSGDAGDSLGYHDSMAFSTEDVDNDLHTRHCAAENQGGWWFNSCFSSNLNGVYHRGWYSKASSSYSDGVVWFTLKNSEFYSLRGAQMMLKPKTP</sequence>
<dbReference type="InterPro" id="IPR002181">
    <property type="entry name" value="Fibrinogen_a/b/g_C_dom"/>
</dbReference>
<evidence type="ECO:0000313" key="9">
    <source>
        <dbReference type="Proteomes" id="UP000245119"/>
    </source>
</evidence>
<evidence type="ECO:0000259" key="7">
    <source>
        <dbReference type="PROSITE" id="PS51406"/>
    </source>
</evidence>
<evidence type="ECO:0000256" key="5">
    <source>
        <dbReference type="SAM" id="Coils"/>
    </source>
</evidence>
<feature type="compositionally biased region" description="Basic and acidic residues" evidence="6">
    <location>
        <begin position="224"/>
        <end position="236"/>
    </location>
</feature>
<keyword evidence="5" id="KW-0175">Coiled coil</keyword>
<evidence type="ECO:0000256" key="1">
    <source>
        <dbReference type="ARBA" id="ARBA00004613"/>
    </source>
</evidence>
<dbReference type="Gene3D" id="3.90.215.10">
    <property type="entry name" value="Gamma Fibrinogen, chain A, domain 1"/>
    <property type="match status" value="1"/>
</dbReference>
<protein>
    <recommendedName>
        <fullName evidence="7">Fibrinogen C-terminal domain-containing protein</fullName>
    </recommendedName>
</protein>